<gene>
    <name evidence="1" type="ORF">LCGC14_3153230</name>
</gene>
<proteinExistence type="predicted"/>
<name>A0A0F8VTF9_9ZZZZ</name>
<reference evidence="1" key="1">
    <citation type="journal article" date="2015" name="Nature">
        <title>Complex archaea that bridge the gap between prokaryotes and eukaryotes.</title>
        <authorList>
            <person name="Spang A."/>
            <person name="Saw J.H."/>
            <person name="Jorgensen S.L."/>
            <person name="Zaremba-Niedzwiedzka K."/>
            <person name="Martijn J."/>
            <person name="Lind A.E."/>
            <person name="van Eijk R."/>
            <person name="Schleper C."/>
            <person name="Guy L."/>
            <person name="Ettema T.J."/>
        </authorList>
    </citation>
    <scope>NUCLEOTIDE SEQUENCE</scope>
</reference>
<comment type="caution">
    <text evidence="1">The sequence shown here is derived from an EMBL/GenBank/DDBJ whole genome shotgun (WGS) entry which is preliminary data.</text>
</comment>
<accession>A0A0F8VTF9</accession>
<sequence>MDWNVYDCAEEEDKYDQHFPHEGLQECDAIGTGAFLVARRVLEHPIVRYQPFQRKYRDDGTVKLGSDMAFCQKVKEAGFKIHAHFGYICLHYKQCELTAIMEAFAKFYKIQNEIIKQEAQVPVAAD</sequence>
<dbReference type="EMBL" id="LAZR01069477">
    <property type="protein sequence ID" value="KKK47633.1"/>
    <property type="molecule type" value="Genomic_DNA"/>
</dbReference>
<dbReference type="AlphaFoldDB" id="A0A0F8VTF9"/>
<organism evidence="1">
    <name type="scientific">marine sediment metagenome</name>
    <dbReference type="NCBI Taxonomy" id="412755"/>
    <lineage>
        <taxon>unclassified sequences</taxon>
        <taxon>metagenomes</taxon>
        <taxon>ecological metagenomes</taxon>
    </lineage>
</organism>
<protein>
    <submittedName>
        <fullName evidence="1">Uncharacterized protein</fullName>
    </submittedName>
</protein>
<evidence type="ECO:0000313" key="1">
    <source>
        <dbReference type="EMBL" id="KKK47633.1"/>
    </source>
</evidence>